<keyword evidence="4" id="KW-1185">Reference proteome</keyword>
<proteinExistence type="predicted"/>
<feature type="chain" id="PRO_5016268211" evidence="2">
    <location>
        <begin position="22"/>
        <end position="76"/>
    </location>
</feature>
<feature type="signal peptide" evidence="2">
    <location>
        <begin position="1"/>
        <end position="21"/>
    </location>
</feature>
<evidence type="ECO:0000256" key="2">
    <source>
        <dbReference type="SAM" id="SignalP"/>
    </source>
</evidence>
<organism evidence="3 4">
    <name type="scientific">Actinoplanes xinjiangensis</name>
    <dbReference type="NCBI Taxonomy" id="512350"/>
    <lineage>
        <taxon>Bacteria</taxon>
        <taxon>Bacillati</taxon>
        <taxon>Actinomycetota</taxon>
        <taxon>Actinomycetes</taxon>
        <taxon>Micromonosporales</taxon>
        <taxon>Micromonosporaceae</taxon>
        <taxon>Actinoplanes</taxon>
    </lineage>
</organism>
<keyword evidence="2" id="KW-0732">Signal</keyword>
<dbReference type="Proteomes" id="UP000245697">
    <property type="component" value="Unassembled WGS sequence"/>
</dbReference>
<reference evidence="3 4" key="1">
    <citation type="submission" date="2018-05" db="EMBL/GenBank/DDBJ databases">
        <title>Genomic Encyclopedia of Archaeal and Bacterial Type Strains, Phase II (KMG-II): from individual species to whole genera.</title>
        <authorList>
            <person name="Goeker M."/>
        </authorList>
    </citation>
    <scope>NUCLEOTIDE SEQUENCE [LARGE SCALE GENOMIC DNA]</scope>
    <source>
        <strain evidence="3 4">DSM 45184</strain>
    </source>
</reference>
<accession>A0A316FID9</accession>
<dbReference type="EMBL" id="QGGR01000006">
    <property type="protein sequence ID" value="PWK48239.1"/>
    <property type="molecule type" value="Genomic_DNA"/>
</dbReference>
<dbReference type="RefSeq" id="WP_109593290.1">
    <property type="nucleotide sequence ID" value="NZ_BONA01000039.1"/>
</dbReference>
<feature type="region of interest" description="Disordered" evidence="1">
    <location>
        <begin position="16"/>
        <end position="76"/>
    </location>
</feature>
<protein>
    <submittedName>
        <fullName evidence="3">Uncharacterized protein</fullName>
    </submittedName>
</protein>
<evidence type="ECO:0000313" key="4">
    <source>
        <dbReference type="Proteomes" id="UP000245697"/>
    </source>
</evidence>
<dbReference type="AlphaFoldDB" id="A0A316FID9"/>
<name>A0A316FID9_9ACTN</name>
<comment type="caution">
    <text evidence="3">The sequence shown here is derived from an EMBL/GenBank/DDBJ whole genome shotgun (WGS) entry which is preliminary data.</text>
</comment>
<evidence type="ECO:0000313" key="3">
    <source>
        <dbReference type="EMBL" id="PWK48239.1"/>
    </source>
</evidence>
<gene>
    <name evidence="3" type="ORF">BC793_106269</name>
</gene>
<evidence type="ECO:0000256" key="1">
    <source>
        <dbReference type="SAM" id="MobiDB-lite"/>
    </source>
</evidence>
<sequence>MKAVVALLAAAALVPGVPAHPAEAGRQSTTGAPAGPATVEPEATAGPVAGEPPSTAGTAAVEPQLIARSTWAGSGS</sequence>